<dbReference type="EMBL" id="PSQE01000003">
    <property type="protein sequence ID" value="RHN70495.1"/>
    <property type="molecule type" value="Genomic_DNA"/>
</dbReference>
<dbReference type="Gramene" id="rna19077">
    <property type="protein sequence ID" value="RHN70495.1"/>
    <property type="gene ID" value="gene19077"/>
</dbReference>
<accession>A0A396J273</accession>
<gene>
    <name evidence="1" type="ORF">MtrunA17_Chr3g0136121</name>
</gene>
<organism evidence="1">
    <name type="scientific">Medicago truncatula</name>
    <name type="common">Barrel medic</name>
    <name type="synonym">Medicago tribuloides</name>
    <dbReference type="NCBI Taxonomy" id="3880"/>
    <lineage>
        <taxon>Eukaryota</taxon>
        <taxon>Viridiplantae</taxon>
        <taxon>Streptophyta</taxon>
        <taxon>Embryophyta</taxon>
        <taxon>Tracheophyta</taxon>
        <taxon>Spermatophyta</taxon>
        <taxon>Magnoliopsida</taxon>
        <taxon>eudicotyledons</taxon>
        <taxon>Gunneridae</taxon>
        <taxon>Pentapetalae</taxon>
        <taxon>rosids</taxon>
        <taxon>fabids</taxon>
        <taxon>Fabales</taxon>
        <taxon>Fabaceae</taxon>
        <taxon>Papilionoideae</taxon>
        <taxon>50 kb inversion clade</taxon>
        <taxon>NPAAA clade</taxon>
        <taxon>Hologalegina</taxon>
        <taxon>IRL clade</taxon>
        <taxon>Trifolieae</taxon>
        <taxon>Medicago</taxon>
    </lineage>
</organism>
<protein>
    <submittedName>
        <fullName evidence="1">Uncharacterized protein</fullName>
    </submittedName>
</protein>
<evidence type="ECO:0000313" key="1">
    <source>
        <dbReference type="EMBL" id="RHN70495.1"/>
    </source>
</evidence>
<dbReference type="AlphaFoldDB" id="A0A396J273"/>
<dbReference type="Proteomes" id="UP000265566">
    <property type="component" value="Chromosome 3"/>
</dbReference>
<reference evidence="1" key="1">
    <citation type="journal article" date="2018" name="Nat. Plants">
        <title>Whole-genome landscape of Medicago truncatula symbiotic genes.</title>
        <authorList>
            <person name="Pecrix Y."/>
            <person name="Gamas P."/>
            <person name="Carrere S."/>
        </authorList>
    </citation>
    <scope>NUCLEOTIDE SEQUENCE</scope>
    <source>
        <tissue evidence="1">Leaves</tissue>
    </source>
</reference>
<name>A0A396J273_MEDTR</name>
<comment type="caution">
    <text evidence="1">The sequence shown here is derived from an EMBL/GenBank/DDBJ whole genome shotgun (WGS) entry which is preliminary data.</text>
</comment>
<proteinExistence type="predicted"/>
<sequence>MNFYSNKNVNTKKPKNKLLKLVLVYLSSLHLSLHKTKQFLFSLCL</sequence>